<reference evidence="1 2" key="1">
    <citation type="submission" date="2013-10" db="EMBL/GenBank/DDBJ databases">
        <title>Genome sequence of Mycobacterium kansasii.</title>
        <authorList>
            <consortium name="McGill University Mycobacterium genome consortium"/>
            <person name="Veyrier F.J."/>
            <person name="Behr M.A."/>
        </authorList>
    </citation>
    <scope>NUCLEOTIDE SEQUENCE [LARGE SCALE GENOMIC DNA]</scope>
    <source>
        <strain evidence="1 2">ATCC 12478</strain>
    </source>
</reference>
<protein>
    <submittedName>
        <fullName evidence="1">Uncharacterized protein</fullName>
    </submittedName>
</protein>
<evidence type="ECO:0000313" key="2">
    <source>
        <dbReference type="Proteomes" id="UP000017786"/>
    </source>
</evidence>
<sequence length="200" mass="20644">MQCLQRIGRGLAHPIEQDADNLVAARISAIIAEAVAGCAVRACSCFDSAEFLGVLVDQQGVAANCWADPANAWTGPGVGIKNSSGRSTCGELPTLATSLDFPRMETGELRVDVYQLRASASQWRELSTRFSVLASPTPGRPCQPTTAAVGGAHTAVGLAAEVLTIRTQATTGAVKAGAEGYGSNEVTAAGEMAAVRPRMV</sequence>
<organism evidence="1 2">
    <name type="scientific">Mycobacterium kansasii ATCC 12478</name>
    <dbReference type="NCBI Taxonomy" id="557599"/>
    <lineage>
        <taxon>Bacteria</taxon>
        <taxon>Bacillati</taxon>
        <taxon>Actinomycetota</taxon>
        <taxon>Actinomycetes</taxon>
        <taxon>Mycobacteriales</taxon>
        <taxon>Mycobacteriaceae</taxon>
        <taxon>Mycobacterium</taxon>
    </lineage>
</organism>
<dbReference type="AlphaFoldDB" id="U5WJ60"/>
<evidence type="ECO:0000313" key="1">
    <source>
        <dbReference type="EMBL" id="AGZ49218.1"/>
    </source>
</evidence>
<dbReference type="Proteomes" id="UP000017786">
    <property type="component" value="Chromosome"/>
</dbReference>
<dbReference type="KEGG" id="mkn:MKAN_02080"/>
<proteinExistence type="predicted"/>
<accession>U5WJ60</accession>
<gene>
    <name evidence="1" type="ORF">MKAN_02080</name>
</gene>
<dbReference type="HOGENOM" id="CLU_1364957_0_0_11"/>
<name>U5WJ60_MYCKA</name>
<dbReference type="EMBL" id="CP006835">
    <property type="protein sequence ID" value="AGZ49218.1"/>
    <property type="molecule type" value="Genomic_DNA"/>
</dbReference>